<reference evidence="3" key="1">
    <citation type="journal article" date="2019" name="Mol. Biol. Evol.">
        <title>Blast fungal genomes show frequent chromosomal changes, gene gains and losses, and effector gene turnover.</title>
        <authorList>
            <person name="Gomez Luciano L.B."/>
            <person name="Jason Tsai I."/>
            <person name="Chuma I."/>
            <person name="Tosa Y."/>
            <person name="Chen Y.H."/>
            <person name="Li J.Y."/>
            <person name="Li M.Y."/>
            <person name="Jade Lu M.Y."/>
            <person name="Nakayashiki H."/>
            <person name="Li W.H."/>
        </authorList>
    </citation>
    <scope>NUCLEOTIDE SEQUENCE</scope>
    <source>
        <strain evidence="3">NI907</strain>
    </source>
</reference>
<reference evidence="3" key="2">
    <citation type="submission" date="2019-10" db="EMBL/GenBank/DDBJ databases">
        <authorList>
            <consortium name="NCBI Genome Project"/>
        </authorList>
    </citation>
    <scope>NUCLEOTIDE SEQUENCE</scope>
    <source>
        <strain evidence="3">NI907</strain>
    </source>
</reference>
<sequence>MQFFTLATLLLAATGANAASGLVGTCNKLKLSGDTLSAACVAANQMDKVTTSLELKDCYYVLGDGIAKCGRGGVGGCSFGSLIDPEGFAKVQITCPDSNSKQVATTVNLSELNATLTCI</sequence>
<reference evidence="3" key="3">
    <citation type="submission" date="2025-08" db="UniProtKB">
        <authorList>
            <consortium name="RefSeq"/>
        </authorList>
    </citation>
    <scope>IDENTIFICATION</scope>
    <source>
        <strain evidence="3">NI907</strain>
    </source>
</reference>
<keyword evidence="1" id="KW-0732">Signal</keyword>
<organism evidence="2 3">
    <name type="scientific">Pyricularia grisea</name>
    <name type="common">Crabgrass-specific blast fungus</name>
    <name type="synonym">Magnaporthe grisea</name>
    <dbReference type="NCBI Taxonomy" id="148305"/>
    <lineage>
        <taxon>Eukaryota</taxon>
        <taxon>Fungi</taxon>
        <taxon>Dikarya</taxon>
        <taxon>Ascomycota</taxon>
        <taxon>Pezizomycotina</taxon>
        <taxon>Sordariomycetes</taxon>
        <taxon>Sordariomycetidae</taxon>
        <taxon>Magnaporthales</taxon>
        <taxon>Pyriculariaceae</taxon>
        <taxon>Pyricularia</taxon>
    </lineage>
</organism>
<keyword evidence="2" id="KW-1185">Reference proteome</keyword>
<evidence type="ECO:0000313" key="2">
    <source>
        <dbReference type="Proteomes" id="UP000515153"/>
    </source>
</evidence>
<dbReference type="RefSeq" id="XP_030977244.1">
    <property type="nucleotide sequence ID" value="XM_031132076.1"/>
</dbReference>
<feature type="signal peptide" evidence="1">
    <location>
        <begin position="1"/>
        <end position="18"/>
    </location>
</feature>
<gene>
    <name evidence="3" type="ORF">PgNI_12121</name>
</gene>
<dbReference type="GeneID" id="41966981"/>
<protein>
    <recommendedName>
        <fullName evidence="4">Cyanovirin-N domain-containing protein</fullName>
    </recommendedName>
</protein>
<dbReference type="KEGG" id="pgri:PgNI_12121"/>
<evidence type="ECO:0008006" key="4">
    <source>
        <dbReference type="Google" id="ProtNLM"/>
    </source>
</evidence>
<dbReference type="Proteomes" id="UP000515153">
    <property type="component" value="Unplaced"/>
</dbReference>
<dbReference type="SUPFAM" id="SSF51322">
    <property type="entry name" value="Cyanovirin-N"/>
    <property type="match status" value="1"/>
</dbReference>
<dbReference type="Gene3D" id="2.30.60.10">
    <property type="entry name" value="Cyanovirin-N"/>
    <property type="match status" value="1"/>
</dbReference>
<evidence type="ECO:0000313" key="3">
    <source>
        <dbReference type="RefSeq" id="XP_030977244.1"/>
    </source>
</evidence>
<proteinExistence type="predicted"/>
<dbReference type="InterPro" id="IPR036673">
    <property type="entry name" value="Cyanovirin-N_sf"/>
</dbReference>
<name>A0A6P8AQT0_PYRGI</name>
<dbReference type="AlphaFoldDB" id="A0A6P8AQT0"/>
<evidence type="ECO:0000256" key="1">
    <source>
        <dbReference type="SAM" id="SignalP"/>
    </source>
</evidence>
<feature type="chain" id="PRO_5027835025" description="Cyanovirin-N domain-containing protein" evidence="1">
    <location>
        <begin position="19"/>
        <end position="119"/>
    </location>
</feature>
<accession>A0A6P8AQT0</accession>